<evidence type="ECO:0000313" key="1">
    <source>
        <dbReference type="EMBL" id="KAB2809986.1"/>
    </source>
</evidence>
<accession>A0A6N6RKE2</accession>
<comment type="caution">
    <text evidence="1">The sequence shown here is derived from an EMBL/GenBank/DDBJ whole genome shotgun (WGS) entry which is preliminary data.</text>
</comment>
<dbReference type="AlphaFoldDB" id="A0A6N6RKE2"/>
<sequence>MDGENRLMKDYRSEILSELDSAFIAESGLFFPDKKSNTVAYHFFPDLEDGYKQIAGSKIHLYGSGRLWAIVFETNGYHTRQGEAISSLCYFGNCFRLEKSEAAGSKYISNLYQHTLISEEELQRIELQIGDEDEAFERIDPRTTSVFVNGQYVPFESNRKKYVELGIEPTEDNPSGWIEFGEFVRFLHETNPIILELSDSIIEEPFEVPLNKILTLDKFHYRSIYDKSVSPSEQEMYQMIADVLVSGDENAWSPTSEANNDWRNWESGML</sequence>
<protein>
    <submittedName>
        <fullName evidence="1">Uncharacterized protein</fullName>
    </submittedName>
</protein>
<dbReference type="RefSeq" id="WP_170266415.1">
    <property type="nucleotide sequence ID" value="NZ_WBVO01000006.1"/>
</dbReference>
<dbReference type="Pfam" id="PF22535">
    <property type="entry name" value="DUF7003"/>
    <property type="match status" value="1"/>
</dbReference>
<organism evidence="1 2">
    <name type="scientific">Phaeocystidibacter luteus</name>
    <dbReference type="NCBI Taxonomy" id="911197"/>
    <lineage>
        <taxon>Bacteria</taxon>
        <taxon>Pseudomonadati</taxon>
        <taxon>Bacteroidota</taxon>
        <taxon>Flavobacteriia</taxon>
        <taxon>Flavobacteriales</taxon>
        <taxon>Phaeocystidibacteraceae</taxon>
        <taxon>Phaeocystidibacter</taxon>
    </lineage>
</organism>
<reference evidence="1 2" key="1">
    <citation type="submission" date="2019-09" db="EMBL/GenBank/DDBJ databases">
        <title>Genomes of family Cryomorphaceae.</title>
        <authorList>
            <person name="Bowman J.P."/>
        </authorList>
    </citation>
    <scope>NUCLEOTIDE SEQUENCE [LARGE SCALE GENOMIC DNA]</scope>
    <source>
        <strain evidence="1 2">LMG 25704</strain>
    </source>
</reference>
<dbReference type="EMBL" id="WBVO01000006">
    <property type="protein sequence ID" value="KAB2809986.1"/>
    <property type="molecule type" value="Genomic_DNA"/>
</dbReference>
<proteinExistence type="predicted"/>
<evidence type="ECO:0000313" key="2">
    <source>
        <dbReference type="Proteomes" id="UP000468650"/>
    </source>
</evidence>
<name>A0A6N6RKE2_9FLAO</name>
<dbReference type="InterPro" id="IPR054272">
    <property type="entry name" value="DUF7003"/>
</dbReference>
<gene>
    <name evidence="1" type="ORF">F8C67_08895</name>
</gene>
<keyword evidence="2" id="KW-1185">Reference proteome</keyword>
<dbReference type="Proteomes" id="UP000468650">
    <property type="component" value="Unassembled WGS sequence"/>
</dbReference>